<evidence type="ECO:0000256" key="3">
    <source>
        <dbReference type="ARBA" id="ARBA00022692"/>
    </source>
</evidence>
<keyword evidence="5 10" id="KW-0378">Hydrolase</keyword>
<accession>A0A6I2TZF1</accession>
<evidence type="ECO:0000256" key="5">
    <source>
        <dbReference type="ARBA" id="ARBA00022801"/>
    </source>
</evidence>
<evidence type="ECO:0000259" key="12">
    <source>
        <dbReference type="Pfam" id="PF13240"/>
    </source>
</evidence>
<keyword evidence="1" id="KW-1003">Cell membrane</keyword>
<evidence type="ECO:0000256" key="9">
    <source>
        <dbReference type="ARBA" id="ARBA00023136"/>
    </source>
</evidence>
<keyword evidence="4" id="KW-0479">Metal-binding</keyword>
<evidence type="ECO:0000256" key="6">
    <source>
        <dbReference type="ARBA" id="ARBA00022833"/>
    </source>
</evidence>
<name>A0A6I2TZF1_9BACT</name>
<evidence type="ECO:0000313" key="13">
    <source>
        <dbReference type="EMBL" id="MST77803.1"/>
    </source>
</evidence>
<dbReference type="InterPro" id="IPR001915">
    <property type="entry name" value="Peptidase_M48"/>
</dbReference>
<feature type="domain" description="Peptidase M48" evidence="11">
    <location>
        <begin position="67"/>
        <end position="248"/>
    </location>
</feature>
<proteinExistence type="inferred from homology"/>
<evidence type="ECO:0000313" key="14">
    <source>
        <dbReference type="Proteomes" id="UP000450161"/>
    </source>
</evidence>
<dbReference type="Gene3D" id="3.30.2010.10">
    <property type="entry name" value="Metalloproteases ('zincins'), catalytic domain"/>
    <property type="match status" value="1"/>
</dbReference>
<comment type="cofactor">
    <cofactor evidence="10">
        <name>Zn(2+)</name>
        <dbReference type="ChEBI" id="CHEBI:29105"/>
    </cofactor>
    <text evidence="10">Binds 1 zinc ion per subunit.</text>
</comment>
<dbReference type="GO" id="GO:0006508">
    <property type="term" value="P:proteolysis"/>
    <property type="evidence" value="ECO:0007669"/>
    <property type="project" value="UniProtKB-KW"/>
</dbReference>
<dbReference type="InterPro" id="IPR050083">
    <property type="entry name" value="HtpX_protease"/>
</dbReference>
<evidence type="ECO:0000256" key="10">
    <source>
        <dbReference type="RuleBase" id="RU003983"/>
    </source>
</evidence>
<keyword evidence="8 10" id="KW-0482">Metalloprotease</keyword>
<keyword evidence="7" id="KW-1133">Transmembrane helix</keyword>
<comment type="similarity">
    <text evidence="10">Belongs to the peptidase M48 family.</text>
</comment>
<keyword evidence="9" id="KW-0472">Membrane</keyword>
<dbReference type="AlphaFoldDB" id="A0A6I2TZF1"/>
<reference evidence="13 14" key="1">
    <citation type="submission" date="2019-08" db="EMBL/GenBank/DDBJ databases">
        <title>In-depth cultivation of the pig gut microbiome towards novel bacterial diversity and tailored functional studies.</title>
        <authorList>
            <person name="Wylensek D."/>
            <person name="Hitch T.C.A."/>
            <person name="Clavel T."/>
        </authorList>
    </citation>
    <scope>NUCLEOTIDE SEQUENCE [LARGE SCALE GENOMIC DNA]</scope>
    <source>
        <strain evidence="13 14">LKV-178-WT-2C</strain>
    </source>
</reference>
<organism evidence="13 14">
    <name type="scientific">Segatella copri</name>
    <dbReference type="NCBI Taxonomy" id="165179"/>
    <lineage>
        <taxon>Bacteria</taxon>
        <taxon>Pseudomonadati</taxon>
        <taxon>Bacteroidota</taxon>
        <taxon>Bacteroidia</taxon>
        <taxon>Bacteroidales</taxon>
        <taxon>Prevotellaceae</taxon>
        <taxon>Segatella</taxon>
    </lineage>
</organism>
<dbReference type="InterPro" id="IPR026870">
    <property type="entry name" value="Zinc_ribbon_dom"/>
</dbReference>
<keyword evidence="2 10" id="KW-0645">Protease</keyword>
<dbReference type="EMBL" id="VUNF01000015">
    <property type="protein sequence ID" value="MST77803.1"/>
    <property type="molecule type" value="Genomic_DNA"/>
</dbReference>
<evidence type="ECO:0000256" key="4">
    <source>
        <dbReference type="ARBA" id="ARBA00022723"/>
    </source>
</evidence>
<evidence type="ECO:0000256" key="1">
    <source>
        <dbReference type="ARBA" id="ARBA00022475"/>
    </source>
</evidence>
<evidence type="ECO:0000256" key="2">
    <source>
        <dbReference type="ARBA" id="ARBA00022670"/>
    </source>
</evidence>
<dbReference type="GO" id="GO:0046872">
    <property type="term" value="F:metal ion binding"/>
    <property type="evidence" value="ECO:0007669"/>
    <property type="project" value="UniProtKB-KW"/>
</dbReference>
<evidence type="ECO:0000256" key="8">
    <source>
        <dbReference type="ARBA" id="ARBA00023049"/>
    </source>
</evidence>
<feature type="domain" description="Zinc-ribbon" evidence="12">
    <location>
        <begin position="264"/>
        <end position="285"/>
    </location>
</feature>
<evidence type="ECO:0000256" key="7">
    <source>
        <dbReference type="ARBA" id="ARBA00022989"/>
    </source>
</evidence>
<dbReference type="GO" id="GO:0004222">
    <property type="term" value="F:metalloendopeptidase activity"/>
    <property type="evidence" value="ECO:0007669"/>
    <property type="project" value="InterPro"/>
</dbReference>
<keyword evidence="6 10" id="KW-0862">Zinc</keyword>
<protein>
    <submittedName>
        <fullName evidence="13">M48 family metalloprotease</fullName>
    </submittedName>
</protein>
<dbReference type="PANTHER" id="PTHR43221:SF3">
    <property type="entry name" value="SLL1280 PROTEIN"/>
    <property type="match status" value="1"/>
</dbReference>
<dbReference type="Pfam" id="PF01435">
    <property type="entry name" value="Peptidase_M48"/>
    <property type="match status" value="1"/>
</dbReference>
<comment type="caution">
    <text evidence="13">The sequence shown here is derived from an EMBL/GenBank/DDBJ whole genome shotgun (WGS) entry which is preliminary data.</text>
</comment>
<sequence>MQYTEFIHPEDAAALKALKAIPMLSTIVKKVMDIGAEQLQTGLNMASKVKLSPTQLPRLYNILPPICERLEIKEPEFYLEMNPSPNAYAFGDTQTAITITSALVDMMSEEELIGVVAHECGHIACRHMLYHTLAQIIANASGMFEALAKLAVPIHYALMYWQRKSELSCDRAAAYIVGPKATASMLARLAGGPKSITSELNLEELAEQADLYDAFCKNGLWNKTLQTYAVMDQDHPFTSVRVREMLKWVESEDYQNMIKNNPVCPHCHKAIDTSWKFCQHCGHKL</sequence>
<dbReference type="Pfam" id="PF13240">
    <property type="entry name" value="Zn_Ribbon_1"/>
    <property type="match status" value="1"/>
</dbReference>
<dbReference type="Proteomes" id="UP000450161">
    <property type="component" value="Unassembled WGS sequence"/>
</dbReference>
<dbReference type="RefSeq" id="WP_154481258.1">
    <property type="nucleotide sequence ID" value="NZ_VUNF01000015.1"/>
</dbReference>
<evidence type="ECO:0000259" key="11">
    <source>
        <dbReference type="Pfam" id="PF01435"/>
    </source>
</evidence>
<gene>
    <name evidence="13" type="ORF">FYJ72_08940</name>
</gene>
<keyword evidence="3" id="KW-0812">Transmembrane</keyword>
<dbReference type="CDD" id="cd07325">
    <property type="entry name" value="M48_Ste24p_like"/>
    <property type="match status" value="1"/>
</dbReference>
<dbReference type="PANTHER" id="PTHR43221">
    <property type="entry name" value="PROTEASE HTPX"/>
    <property type="match status" value="1"/>
</dbReference>